<dbReference type="InterPro" id="IPR001387">
    <property type="entry name" value="Cro/C1-type_HTH"/>
</dbReference>
<feature type="domain" description="HTH cro/C1-type" evidence="4">
    <location>
        <begin position="70"/>
        <end position="124"/>
    </location>
</feature>
<keyword evidence="1" id="KW-0805">Transcription regulation</keyword>
<dbReference type="AlphaFoldDB" id="A0A318KH93"/>
<dbReference type="SMART" id="SM00530">
    <property type="entry name" value="HTH_XRE"/>
    <property type="match status" value="1"/>
</dbReference>
<dbReference type="PROSITE" id="PS50943">
    <property type="entry name" value="HTH_CROC1"/>
    <property type="match status" value="1"/>
</dbReference>
<dbReference type="GO" id="GO:0005829">
    <property type="term" value="C:cytosol"/>
    <property type="evidence" value="ECO:0007669"/>
    <property type="project" value="TreeGrafter"/>
</dbReference>
<dbReference type="CDD" id="cd00093">
    <property type="entry name" value="HTH_XRE"/>
    <property type="match status" value="1"/>
</dbReference>
<dbReference type="InterPro" id="IPR010982">
    <property type="entry name" value="Lambda_DNA-bd_dom_sf"/>
</dbReference>
<gene>
    <name evidence="5" type="ORF">DFR34_11810</name>
</gene>
<keyword evidence="6" id="KW-1185">Reference proteome</keyword>
<sequence length="155" mass="17164">MPCLQILTHANVGLYGVYITSTGRKITKCDVKAVEDGLFHVDDVGMSAYLKRSLIPRPLSSLRDVLAYNLRVSRLARGLSQEQLGFAAQLDRTFISQVERARVNISLDNLDKLARALALDAHELLHPPFSAWTPRQLERPTKQNAVNLAADGVEA</sequence>
<evidence type="ECO:0000256" key="2">
    <source>
        <dbReference type="ARBA" id="ARBA00023125"/>
    </source>
</evidence>
<dbReference type="GO" id="GO:0003700">
    <property type="term" value="F:DNA-binding transcription factor activity"/>
    <property type="evidence" value="ECO:0007669"/>
    <property type="project" value="TreeGrafter"/>
</dbReference>
<protein>
    <submittedName>
        <fullName evidence="5">Helix-turn-helix protein</fullName>
    </submittedName>
</protein>
<dbReference type="Proteomes" id="UP000247555">
    <property type="component" value="Unassembled WGS sequence"/>
</dbReference>
<dbReference type="EMBL" id="QJKI01000018">
    <property type="protein sequence ID" value="PXX77201.1"/>
    <property type="molecule type" value="Genomic_DNA"/>
</dbReference>
<keyword evidence="2" id="KW-0238">DNA-binding</keyword>
<reference evidence="5 6" key="1">
    <citation type="submission" date="2018-05" db="EMBL/GenBank/DDBJ databases">
        <title>Genomic Encyclopedia of Type Strains, Phase IV (KMG-IV): sequencing the most valuable type-strain genomes for metagenomic binning, comparative biology and taxonomic classification.</title>
        <authorList>
            <person name="Goeker M."/>
        </authorList>
    </citation>
    <scope>NUCLEOTIDE SEQUENCE [LARGE SCALE GENOMIC DNA]</scope>
    <source>
        <strain evidence="5 6">DSM 29661</strain>
    </source>
</reference>
<dbReference type="PANTHER" id="PTHR46797:SF23">
    <property type="entry name" value="HTH-TYPE TRANSCRIPTIONAL REGULATOR SUTR"/>
    <property type="match status" value="1"/>
</dbReference>
<accession>A0A318KH93</accession>
<evidence type="ECO:0000313" key="6">
    <source>
        <dbReference type="Proteomes" id="UP000247555"/>
    </source>
</evidence>
<proteinExistence type="predicted"/>
<dbReference type="Pfam" id="PF01381">
    <property type="entry name" value="HTH_3"/>
    <property type="match status" value="1"/>
</dbReference>
<dbReference type="InterPro" id="IPR050807">
    <property type="entry name" value="TransReg_Diox_bact_type"/>
</dbReference>
<name>A0A318KH93_9NEIS</name>
<dbReference type="Gene3D" id="1.10.260.40">
    <property type="entry name" value="lambda repressor-like DNA-binding domains"/>
    <property type="match status" value="1"/>
</dbReference>
<comment type="caution">
    <text evidence="5">The sequence shown here is derived from an EMBL/GenBank/DDBJ whole genome shotgun (WGS) entry which is preliminary data.</text>
</comment>
<evidence type="ECO:0000313" key="5">
    <source>
        <dbReference type="EMBL" id="PXX77201.1"/>
    </source>
</evidence>
<evidence type="ECO:0000256" key="1">
    <source>
        <dbReference type="ARBA" id="ARBA00023015"/>
    </source>
</evidence>
<dbReference type="PANTHER" id="PTHR46797">
    <property type="entry name" value="HTH-TYPE TRANSCRIPTIONAL REGULATOR"/>
    <property type="match status" value="1"/>
</dbReference>
<dbReference type="SUPFAM" id="SSF47413">
    <property type="entry name" value="lambda repressor-like DNA-binding domains"/>
    <property type="match status" value="1"/>
</dbReference>
<evidence type="ECO:0000259" key="4">
    <source>
        <dbReference type="PROSITE" id="PS50943"/>
    </source>
</evidence>
<evidence type="ECO:0000256" key="3">
    <source>
        <dbReference type="ARBA" id="ARBA00023163"/>
    </source>
</evidence>
<dbReference type="GO" id="GO:0003677">
    <property type="term" value="F:DNA binding"/>
    <property type="evidence" value="ECO:0007669"/>
    <property type="project" value="UniProtKB-KW"/>
</dbReference>
<keyword evidence="3" id="KW-0804">Transcription</keyword>
<organism evidence="5 6">
    <name type="scientific">Rivihabitans pingtungensis</name>
    <dbReference type="NCBI Taxonomy" id="1054498"/>
    <lineage>
        <taxon>Bacteria</taxon>
        <taxon>Pseudomonadati</taxon>
        <taxon>Pseudomonadota</taxon>
        <taxon>Betaproteobacteria</taxon>
        <taxon>Neisseriales</taxon>
        <taxon>Aquaspirillaceae</taxon>
        <taxon>Rivihabitans</taxon>
    </lineage>
</organism>